<comment type="caution">
    <text evidence="1">The sequence shown here is derived from an EMBL/GenBank/DDBJ whole genome shotgun (WGS) entry which is preliminary data.</text>
</comment>
<name>A0A2U2XFL9_9FLAO</name>
<sequence>MKTLFQSISALTLLSLLLISCKKEYTCECFNPGGVFETHSIKDTKKNAEEKCSEYAVKFQTMPFSETSCQLK</sequence>
<reference evidence="1 2" key="2">
    <citation type="submission" date="2018-05" db="EMBL/GenBank/DDBJ databases">
        <authorList>
            <person name="Lanie J.A."/>
            <person name="Ng W.-L."/>
            <person name="Kazmierczak K.M."/>
            <person name="Andrzejewski T.M."/>
            <person name="Davidsen T.M."/>
            <person name="Wayne K.J."/>
            <person name="Tettelin H."/>
            <person name="Glass J.I."/>
            <person name="Rusch D."/>
            <person name="Podicherti R."/>
            <person name="Tsui H.-C.T."/>
            <person name="Winkler M.E."/>
        </authorList>
    </citation>
    <scope>NUCLEOTIDE SEQUENCE [LARGE SCALE GENOMIC DNA]</scope>
    <source>
        <strain evidence="1 2">C305</strain>
    </source>
</reference>
<keyword evidence="2" id="KW-1185">Reference proteome</keyword>
<dbReference type="RefSeq" id="WP_109358711.1">
    <property type="nucleotide sequence ID" value="NZ_QFRJ01000002.1"/>
</dbReference>
<evidence type="ECO:0000313" key="1">
    <source>
        <dbReference type="EMBL" id="PWH86599.1"/>
    </source>
</evidence>
<dbReference type="PROSITE" id="PS51257">
    <property type="entry name" value="PROKAR_LIPOPROTEIN"/>
    <property type="match status" value="1"/>
</dbReference>
<reference evidence="1 2" key="1">
    <citation type="submission" date="2018-05" db="EMBL/GenBank/DDBJ databases">
        <title>Brumimicrobium oceani sp. nov., isolated from coastal sediment.</title>
        <authorList>
            <person name="Kou Y."/>
        </authorList>
    </citation>
    <scope>NUCLEOTIDE SEQUENCE [LARGE SCALE GENOMIC DNA]</scope>
    <source>
        <strain evidence="1 2">C305</strain>
    </source>
</reference>
<organism evidence="1 2">
    <name type="scientific">Brumimicrobium oceani</name>
    <dbReference type="NCBI Taxonomy" id="2100725"/>
    <lineage>
        <taxon>Bacteria</taxon>
        <taxon>Pseudomonadati</taxon>
        <taxon>Bacteroidota</taxon>
        <taxon>Flavobacteriia</taxon>
        <taxon>Flavobacteriales</taxon>
        <taxon>Crocinitomicaceae</taxon>
        <taxon>Brumimicrobium</taxon>
    </lineage>
</organism>
<dbReference type="EMBL" id="QFRJ01000002">
    <property type="protein sequence ID" value="PWH86599.1"/>
    <property type="molecule type" value="Genomic_DNA"/>
</dbReference>
<dbReference type="OrthoDB" id="1496227at2"/>
<accession>A0A2U2XFL9</accession>
<protein>
    <recommendedName>
        <fullName evidence="3">Lipoprotein</fullName>
    </recommendedName>
</protein>
<gene>
    <name evidence="1" type="ORF">DIT68_05025</name>
</gene>
<evidence type="ECO:0000313" key="2">
    <source>
        <dbReference type="Proteomes" id="UP000245370"/>
    </source>
</evidence>
<dbReference type="AlphaFoldDB" id="A0A2U2XFL9"/>
<evidence type="ECO:0008006" key="3">
    <source>
        <dbReference type="Google" id="ProtNLM"/>
    </source>
</evidence>
<dbReference type="Proteomes" id="UP000245370">
    <property type="component" value="Unassembled WGS sequence"/>
</dbReference>
<proteinExistence type="predicted"/>